<sequence>MSVIGAIRDFIATCPYLDEFEETFSKVDIDFLEEKPTNYMIEAVPAEPIVKRYTNGDSVRRVAFHFCSRVFWGDMENIDTSEFYEHFQEWLEDCTRNREFPILDSMKEARSIRATTNGYMVDAEAKTARYAIQCEFTYFQKRRQ</sequence>
<proteinExistence type="predicted"/>
<organism evidence="1">
    <name type="scientific">Siphoviridae sp. ct7BG1</name>
    <dbReference type="NCBI Taxonomy" id="2825349"/>
    <lineage>
        <taxon>Viruses</taxon>
        <taxon>Duplodnaviria</taxon>
        <taxon>Heunggongvirae</taxon>
        <taxon>Uroviricota</taxon>
        <taxon>Caudoviricetes</taxon>
    </lineage>
</organism>
<evidence type="ECO:0000313" key="1">
    <source>
        <dbReference type="EMBL" id="DAF89362.1"/>
    </source>
</evidence>
<name>A0A8S5U4I9_9CAUD</name>
<dbReference type="EMBL" id="BK016008">
    <property type="protein sequence ID" value="DAF89362.1"/>
    <property type="molecule type" value="Genomic_DNA"/>
</dbReference>
<reference evidence="1" key="1">
    <citation type="journal article" date="2021" name="Proc. Natl. Acad. Sci. U.S.A.">
        <title>A Catalog of Tens of Thousands of Viruses from Human Metagenomes Reveals Hidden Associations with Chronic Diseases.</title>
        <authorList>
            <person name="Tisza M.J."/>
            <person name="Buck C.B."/>
        </authorList>
    </citation>
    <scope>NUCLEOTIDE SEQUENCE</scope>
    <source>
        <strain evidence="1">Ct7BG1</strain>
    </source>
</reference>
<protein>
    <submittedName>
        <fullName evidence="1">Minor capsid protein from bacteriophage</fullName>
    </submittedName>
</protein>
<accession>A0A8S5U4I9</accession>